<dbReference type="Gene3D" id="1.25.40.10">
    <property type="entry name" value="Tetratricopeptide repeat domain"/>
    <property type="match status" value="1"/>
</dbReference>
<name>A0ABT0N9U8_9GAMM</name>
<evidence type="ECO:0008006" key="4">
    <source>
        <dbReference type="Google" id="ProtNLM"/>
    </source>
</evidence>
<keyword evidence="1" id="KW-0732">Signal</keyword>
<dbReference type="Proteomes" id="UP001202831">
    <property type="component" value="Unassembled WGS sequence"/>
</dbReference>
<evidence type="ECO:0000256" key="1">
    <source>
        <dbReference type="SAM" id="SignalP"/>
    </source>
</evidence>
<evidence type="ECO:0000313" key="2">
    <source>
        <dbReference type="EMBL" id="MCL2915236.1"/>
    </source>
</evidence>
<dbReference type="SUPFAM" id="SSF81901">
    <property type="entry name" value="HCP-like"/>
    <property type="match status" value="1"/>
</dbReference>
<keyword evidence="3" id="KW-1185">Reference proteome</keyword>
<gene>
    <name evidence="2" type="ORF">L2725_15860</name>
</gene>
<feature type="chain" id="PRO_5045838416" description="Sel1 repeat family protein" evidence="1">
    <location>
        <begin position="26"/>
        <end position="166"/>
    </location>
</feature>
<sequence length="166" mass="18092">MKPATTFYCLTAACTVLLGSLSSQAADTSDLAYSEQIHSDKRMKCLYGYFAEKTGDHESAVAILQDCIDRWNDVYSMLLLAQIHDLGVYLPANPQKSTALMRRGALLQDEAGYASLARYHYGKALYTGYGTDVDKPAGIKYLRLAANEGVTEACQFLASVGEACSH</sequence>
<reference evidence="2 3" key="1">
    <citation type="submission" date="2022-01" db="EMBL/GenBank/DDBJ databases">
        <title>Whole genome-based taxonomy of the Shewanellaceae.</title>
        <authorList>
            <person name="Martin-Rodriguez A.J."/>
        </authorList>
    </citation>
    <scope>NUCLEOTIDE SEQUENCE [LARGE SCALE GENOMIC DNA]</scope>
    <source>
        <strain evidence="2 3">DSM 21332</strain>
    </source>
</reference>
<dbReference type="InterPro" id="IPR006597">
    <property type="entry name" value="Sel1-like"/>
</dbReference>
<proteinExistence type="predicted"/>
<dbReference type="EMBL" id="JAKIKT010000006">
    <property type="protein sequence ID" value="MCL2915236.1"/>
    <property type="molecule type" value="Genomic_DNA"/>
</dbReference>
<dbReference type="RefSeq" id="WP_249249818.1">
    <property type="nucleotide sequence ID" value="NZ_JAKIKT010000006.1"/>
</dbReference>
<accession>A0ABT0N9U8</accession>
<dbReference type="InterPro" id="IPR011990">
    <property type="entry name" value="TPR-like_helical_dom_sf"/>
</dbReference>
<protein>
    <recommendedName>
        <fullName evidence="4">Sel1 repeat family protein</fullName>
    </recommendedName>
</protein>
<dbReference type="Pfam" id="PF08238">
    <property type="entry name" value="Sel1"/>
    <property type="match status" value="2"/>
</dbReference>
<comment type="caution">
    <text evidence="2">The sequence shown here is derived from an EMBL/GenBank/DDBJ whole genome shotgun (WGS) entry which is preliminary data.</text>
</comment>
<evidence type="ECO:0000313" key="3">
    <source>
        <dbReference type="Proteomes" id="UP001202831"/>
    </source>
</evidence>
<feature type="signal peptide" evidence="1">
    <location>
        <begin position="1"/>
        <end position="25"/>
    </location>
</feature>
<dbReference type="SMART" id="SM00671">
    <property type="entry name" value="SEL1"/>
    <property type="match status" value="2"/>
</dbReference>
<organism evidence="2 3">
    <name type="scientific">Shewanella corallii</name>
    <dbReference type="NCBI Taxonomy" id="560080"/>
    <lineage>
        <taxon>Bacteria</taxon>
        <taxon>Pseudomonadati</taxon>
        <taxon>Pseudomonadota</taxon>
        <taxon>Gammaproteobacteria</taxon>
        <taxon>Alteromonadales</taxon>
        <taxon>Shewanellaceae</taxon>
        <taxon>Shewanella</taxon>
    </lineage>
</organism>